<keyword evidence="4" id="KW-1185">Reference proteome</keyword>
<reference evidence="3 4" key="1">
    <citation type="submission" date="2020-08" db="EMBL/GenBank/DDBJ databases">
        <title>A Genomic Blueprint of the Chicken Gut Microbiome.</title>
        <authorList>
            <person name="Gilroy R."/>
            <person name="Ravi A."/>
            <person name="Getino M."/>
            <person name="Pursley I."/>
            <person name="Horton D.L."/>
            <person name="Alikhan N.-F."/>
            <person name="Baker D."/>
            <person name="Gharbi K."/>
            <person name="Hall N."/>
            <person name="Watson M."/>
            <person name="Adriaenssens E.M."/>
            <person name="Foster-Nyarko E."/>
            <person name="Jarju S."/>
            <person name="Secka A."/>
            <person name="Antonio M."/>
            <person name="Oren A."/>
            <person name="Chaudhuri R."/>
            <person name="La Ragione R.M."/>
            <person name="Hildebrand F."/>
            <person name="Pallen M.J."/>
        </authorList>
    </citation>
    <scope>NUCLEOTIDE SEQUENCE [LARGE SCALE GENOMIC DNA]</scope>
    <source>
        <strain evidence="3 4">Sa4CUA1</strain>
    </source>
</reference>
<dbReference type="EMBL" id="JACSQQ010000007">
    <property type="protein sequence ID" value="MBD7949916.1"/>
    <property type="molecule type" value="Genomic_DNA"/>
</dbReference>
<protein>
    <submittedName>
        <fullName evidence="3">Uncharacterized protein</fullName>
    </submittedName>
</protein>
<evidence type="ECO:0000313" key="4">
    <source>
        <dbReference type="Proteomes" id="UP000641803"/>
    </source>
</evidence>
<keyword evidence="2" id="KW-0472">Membrane</keyword>
<name>A0ABR8RQ51_9CELL</name>
<accession>A0ABR8RQ51</accession>
<dbReference type="RefSeq" id="WP_191795406.1">
    <property type="nucleotide sequence ID" value="NZ_JACSQQ010000007.1"/>
</dbReference>
<sequence length="127" mass="12540">MSRAVAVPVIDRSAALIVAGLAALAAAQVLFGASLAVGLGGTDYATFYATNPAAAVAAAVLAAASGLGALFGAVAFLLGAYRAVANMDRYLAFRVAIMPRRVEPSTPGAAGPEARPTGLEHASGAVR</sequence>
<feature type="region of interest" description="Disordered" evidence="1">
    <location>
        <begin position="103"/>
        <end position="127"/>
    </location>
</feature>
<evidence type="ECO:0000256" key="1">
    <source>
        <dbReference type="SAM" id="MobiDB-lite"/>
    </source>
</evidence>
<comment type="caution">
    <text evidence="3">The sequence shown here is derived from an EMBL/GenBank/DDBJ whole genome shotgun (WGS) entry which is preliminary data.</text>
</comment>
<keyword evidence="2" id="KW-0812">Transmembrane</keyword>
<evidence type="ECO:0000256" key="2">
    <source>
        <dbReference type="SAM" id="Phobius"/>
    </source>
</evidence>
<gene>
    <name evidence="3" type="ORF">H9652_05790</name>
</gene>
<evidence type="ECO:0000313" key="3">
    <source>
        <dbReference type="EMBL" id="MBD7949916.1"/>
    </source>
</evidence>
<organism evidence="3 4">
    <name type="scientific">Oerskovia rustica</name>
    <dbReference type="NCBI Taxonomy" id="2762237"/>
    <lineage>
        <taxon>Bacteria</taxon>
        <taxon>Bacillati</taxon>
        <taxon>Actinomycetota</taxon>
        <taxon>Actinomycetes</taxon>
        <taxon>Micrococcales</taxon>
        <taxon>Cellulomonadaceae</taxon>
        <taxon>Oerskovia</taxon>
    </lineage>
</organism>
<feature type="transmembrane region" description="Helical" evidence="2">
    <location>
        <begin position="56"/>
        <end position="81"/>
    </location>
</feature>
<dbReference type="Proteomes" id="UP000641803">
    <property type="component" value="Unassembled WGS sequence"/>
</dbReference>
<proteinExistence type="predicted"/>
<keyword evidence="2" id="KW-1133">Transmembrane helix</keyword>